<evidence type="ECO:0000313" key="5">
    <source>
        <dbReference type="Proteomes" id="UP001180840"/>
    </source>
</evidence>
<dbReference type="RefSeq" id="WP_290195360.1">
    <property type="nucleotide sequence ID" value="NZ_CP047654.1"/>
</dbReference>
<dbReference type="InterPro" id="IPR050223">
    <property type="entry name" value="D-isomer_2-hydroxyacid_DH"/>
</dbReference>
<keyword evidence="2" id="KW-0520">NAD</keyword>
<gene>
    <name evidence="4" type="ORF">J2S39_001710</name>
</gene>
<sequence length="303" mass="33021">MKFTMISRPWDNVIEEVAAAGHEYVDSVDDADFVIYSGGPLPDPLPENVRFVQWVFTGVEQLLSSGVMKPGTRWANAAGVFAKPVAEHAMALMLASLHQYKYVFETSSFSIRREMDSRQDWLFLKKRVAIFGAGGIGRELISMLQPFGPHITAVNRSGRPVEGADETVAMAEADHVWAEADIVVLVTPLTFETMGMVNAEVLDRMKESAYLINVGRGGLVVTDDLVDALSNGRIRGAGLEVVDPEPLPEEHPLWHLDNVVLTPHVAALGSVARAMIAPTIIANAAAVERGERMPTEVDVEAGY</sequence>
<dbReference type="SUPFAM" id="SSF52283">
    <property type="entry name" value="Formate/glycerate dehydrogenase catalytic domain-like"/>
    <property type="match status" value="1"/>
</dbReference>
<dbReference type="SUPFAM" id="SSF51735">
    <property type="entry name" value="NAD(P)-binding Rossmann-fold domains"/>
    <property type="match status" value="1"/>
</dbReference>
<name>A0ABU1ZYM7_9CORY</name>
<dbReference type="InterPro" id="IPR006140">
    <property type="entry name" value="D-isomer_DH_NAD-bd"/>
</dbReference>
<evidence type="ECO:0000259" key="3">
    <source>
        <dbReference type="Pfam" id="PF02826"/>
    </source>
</evidence>
<evidence type="ECO:0000256" key="2">
    <source>
        <dbReference type="ARBA" id="ARBA00023027"/>
    </source>
</evidence>
<dbReference type="InterPro" id="IPR036291">
    <property type="entry name" value="NAD(P)-bd_dom_sf"/>
</dbReference>
<accession>A0ABU1ZYM7</accession>
<dbReference type="Gene3D" id="3.40.50.720">
    <property type="entry name" value="NAD(P)-binding Rossmann-like Domain"/>
    <property type="match status" value="2"/>
</dbReference>
<organism evidence="4 5">
    <name type="scientific">Corynebacterium guangdongense</name>
    <dbReference type="NCBI Taxonomy" id="1783348"/>
    <lineage>
        <taxon>Bacteria</taxon>
        <taxon>Bacillati</taxon>
        <taxon>Actinomycetota</taxon>
        <taxon>Actinomycetes</taxon>
        <taxon>Mycobacteriales</taxon>
        <taxon>Corynebacteriaceae</taxon>
        <taxon>Corynebacterium</taxon>
    </lineage>
</organism>
<reference evidence="4" key="1">
    <citation type="submission" date="2023-07" db="EMBL/GenBank/DDBJ databases">
        <title>Sequencing the genomes of 1000 actinobacteria strains.</title>
        <authorList>
            <person name="Klenk H.-P."/>
        </authorList>
    </citation>
    <scope>NUCLEOTIDE SEQUENCE</scope>
    <source>
        <strain evidence="4">DSM 107476</strain>
    </source>
</reference>
<comment type="caution">
    <text evidence="4">The sequence shown here is derived from an EMBL/GenBank/DDBJ whole genome shotgun (WGS) entry which is preliminary data.</text>
</comment>
<dbReference type="Pfam" id="PF02826">
    <property type="entry name" value="2-Hacid_dh_C"/>
    <property type="match status" value="1"/>
</dbReference>
<proteinExistence type="predicted"/>
<feature type="domain" description="D-isomer specific 2-hydroxyacid dehydrogenase NAD-binding" evidence="3">
    <location>
        <begin position="116"/>
        <end position="266"/>
    </location>
</feature>
<protein>
    <submittedName>
        <fullName evidence="4">Phosphoglycerate dehydrogenase-like enzyme</fullName>
    </submittedName>
</protein>
<dbReference type="PROSITE" id="PS00671">
    <property type="entry name" value="D_2_HYDROXYACID_DH_3"/>
    <property type="match status" value="1"/>
</dbReference>
<dbReference type="EMBL" id="JAVDXZ010000001">
    <property type="protein sequence ID" value="MDR7330034.1"/>
    <property type="molecule type" value="Genomic_DNA"/>
</dbReference>
<dbReference type="Proteomes" id="UP001180840">
    <property type="component" value="Unassembled WGS sequence"/>
</dbReference>
<dbReference type="PANTHER" id="PTHR10996:SF178">
    <property type="entry name" value="2-HYDROXYACID DEHYDROGENASE YGL185C-RELATED"/>
    <property type="match status" value="1"/>
</dbReference>
<dbReference type="PANTHER" id="PTHR10996">
    <property type="entry name" value="2-HYDROXYACID DEHYDROGENASE-RELATED"/>
    <property type="match status" value="1"/>
</dbReference>
<evidence type="ECO:0000313" key="4">
    <source>
        <dbReference type="EMBL" id="MDR7330034.1"/>
    </source>
</evidence>
<keyword evidence="1" id="KW-0560">Oxidoreductase</keyword>
<keyword evidence="5" id="KW-1185">Reference proteome</keyword>
<dbReference type="CDD" id="cd12159">
    <property type="entry name" value="2-Hacid_dh_2"/>
    <property type="match status" value="1"/>
</dbReference>
<dbReference type="InterPro" id="IPR029753">
    <property type="entry name" value="D-isomer_DH_CS"/>
</dbReference>
<evidence type="ECO:0000256" key="1">
    <source>
        <dbReference type="ARBA" id="ARBA00023002"/>
    </source>
</evidence>